<dbReference type="EMBL" id="BCTA01000007">
    <property type="protein sequence ID" value="GAT07395.1"/>
    <property type="molecule type" value="Genomic_DNA"/>
</dbReference>
<gene>
    <name evidence="3" type="ORF">RMCN_0528</name>
</gene>
<evidence type="ECO:0000256" key="1">
    <source>
        <dbReference type="ARBA" id="ARBA00035885"/>
    </source>
</evidence>
<comment type="catalytic activity">
    <reaction evidence="1">
        <text>an N-(ADP-alpha-D-ribosyl)-thymidine in DNA + H2O = a thymidine in DNA + ADP-D-ribose</text>
        <dbReference type="Rhea" id="RHEA:71655"/>
        <dbReference type="Rhea" id="RHEA-COMP:13556"/>
        <dbReference type="Rhea" id="RHEA-COMP:18051"/>
        <dbReference type="ChEBI" id="CHEBI:15377"/>
        <dbReference type="ChEBI" id="CHEBI:57967"/>
        <dbReference type="ChEBI" id="CHEBI:137386"/>
        <dbReference type="ChEBI" id="CHEBI:191199"/>
    </reaction>
    <physiologicalReaction direction="left-to-right" evidence="1">
        <dbReference type="Rhea" id="RHEA:71656"/>
    </physiologicalReaction>
</comment>
<reference evidence="3 4" key="1">
    <citation type="journal article" date="2016" name="Genome Announc.">
        <title>Draft Genome Sequences of Five Rapidly Growing Mycobacterium Species, M. thermoresistibile, M. fortuitum subsp. acetamidolyticum, M. canariasense, M. brisbanense, and M. novocastrense.</title>
        <authorList>
            <person name="Katahira K."/>
            <person name="Ogura Y."/>
            <person name="Gotoh Y."/>
            <person name="Hayashi T."/>
        </authorList>
    </citation>
    <scope>NUCLEOTIDE SEQUENCE [LARGE SCALE GENOMIC DNA]</scope>
    <source>
        <strain evidence="3 4">JCM18114</strain>
    </source>
</reference>
<comment type="caution">
    <text evidence="3">The sequence shown here is derived from an EMBL/GenBank/DDBJ whole genome shotgun (WGS) entry which is preliminary data.</text>
</comment>
<name>A0ABQ0KD84_MYCNV</name>
<organism evidence="3 4">
    <name type="scientific">Mycolicibacterium novocastrense</name>
    <name type="common">Mycobacterium novocastrense</name>
    <dbReference type="NCBI Taxonomy" id="59813"/>
    <lineage>
        <taxon>Bacteria</taxon>
        <taxon>Bacillati</taxon>
        <taxon>Actinomycetota</taxon>
        <taxon>Actinomycetes</taxon>
        <taxon>Mycobacteriales</taxon>
        <taxon>Mycobacteriaceae</taxon>
        <taxon>Mycolicibacterium</taxon>
    </lineage>
</organism>
<dbReference type="PANTHER" id="PTHR12521:SF0">
    <property type="entry name" value="ADP-RIBOSE GLYCOHYDROLASE OARD1"/>
    <property type="match status" value="1"/>
</dbReference>
<dbReference type="CDD" id="cd02901">
    <property type="entry name" value="Macro_Poa1p-like"/>
    <property type="match status" value="1"/>
</dbReference>
<dbReference type="Gene3D" id="3.40.220.10">
    <property type="entry name" value="Leucine Aminopeptidase, subunit E, domain 1"/>
    <property type="match status" value="1"/>
</dbReference>
<dbReference type="InterPro" id="IPR050892">
    <property type="entry name" value="ADP-ribose_metab_enzymes"/>
</dbReference>
<accession>A0ABQ0KD84</accession>
<dbReference type="Proteomes" id="UP000069773">
    <property type="component" value="Unassembled WGS sequence"/>
</dbReference>
<dbReference type="SUPFAM" id="SSF52949">
    <property type="entry name" value="Macro domain-like"/>
    <property type="match status" value="1"/>
</dbReference>
<dbReference type="PROSITE" id="PS51154">
    <property type="entry name" value="MACRO"/>
    <property type="match status" value="1"/>
</dbReference>
<sequence length="360" mass="39385">MEGAATLIRTGDGNLLRADVDALVNTVNTVGVMGKGIALQFKRAYPSMYKAYEGAAKNGEIRLGRMSVWETNQMTGPRYIINFPTKKHWKAKSRLADIESGLIDLIRVVDEYGIKSIAVPPLGCGNGGLDWADVEPLIVAAFQAIPEVDVLLYPPTGTPSAASMPTNEPRPPMTAGRAALIALLDGYSSQAEASTSLIESQKLMYFLQVAGEPLSLRYEKAWYGPYADNLRHVLKVVEGHYLRGFGDGATAVMDAEPLDVLPGALDAAQAFLDGHPDTGKRIERVLELANGYETPYGLELLASVHWIAKEDPRASGDADLLVKEVQKWTPRKGRMFSEMHIRRAWENLRGKGWVTEPAHV</sequence>
<evidence type="ECO:0000259" key="2">
    <source>
        <dbReference type="PROSITE" id="PS51154"/>
    </source>
</evidence>
<dbReference type="SMART" id="SM00506">
    <property type="entry name" value="A1pp"/>
    <property type="match status" value="1"/>
</dbReference>
<evidence type="ECO:0000313" key="3">
    <source>
        <dbReference type="EMBL" id="GAT07395.1"/>
    </source>
</evidence>
<feature type="domain" description="Macro" evidence="2">
    <location>
        <begin position="1"/>
        <end position="161"/>
    </location>
</feature>
<dbReference type="InterPro" id="IPR043472">
    <property type="entry name" value="Macro_dom-like"/>
</dbReference>
<keyword evidence="4" id="KW-1185">Reference proteome</keyword>
<evidence type="ECO:0000313" key="4">
    <source>
        <dbReference type="Proteomes" id="UP000069773"/>
    </source>
</evidence>
<dbReference type="InterPro" id="IPR002589">
    <property type="entry name" value="Macro_dom"/>
</dbReference>
<dbReference type="PANTHER" id="PTHR12521">
    <property type="entry name" value="PROTEIN C6ORF130"/>
    <property type="match status" value="1"/>
</dbReference>
<dbReference type="Pfam" id="PF01661">
    <property type="entry name" value="Macro"/>
    <property type="match status" value="1"/>
</dbReference>
<protein>
    <recommendedName>
        <fullName evidence="2">Macro domain-containing protein</fullName>
    </recommendedName>
</protein>
<proteinExistence type="predicted"/>